<comment type="similarity">
    <text evidence="11">Belongs to the peptidase M48B family.</text>
</comment>
<feature type="transmembrane region" description="Helical" evidence="11">
    <location>
        <begin position="790"/>
        <end position="810"/>
    </location>
</feature>
<feature type="transmembrane region" description="Helical" evidence="11">
    <location>
        <begin position="589"/>
        <end position="607"/>
    </location>
</feature>
<evidence type="ECO:0000256" key="8">
    <source>
        <dbReference type="ARBA" id="ARBA00022989"/>
    </source>
</evidence>
<feature type="compositionally biased region" description="Low complexity" evidence="13">
    <location>
        <begin position="937"/>
        <end position="950"/>
    </location>
</feature>
<dbReference type="GO" id="GO:0008270">
    <property type="term" value="F:zinc ion binding"/>
    <property type="evidence" value="ECO:0007669"/>
    <property type="project" value="UniProtKB-UniRule"/>
</dbReference>
<accession>K1E030</accession>
<feature type="compositionally biased region" description="Basic residues" evidence="13">
    <location>
        <begin position="886"/>
        <end position="900"/>
    </location>
</feature>
<dbReference type="CDD" id="cd07336">
    <property type="entry name" value="M48B_HtpX_like"/>
    <property type="match status" value="1"/>
</dbReference>
<dbReference type="GO" id="GO:0006508">
    <property type="term" value="P:proteolysis"/>
    <property type="evidence" value="ECO:0007669"/>
    <property type="project" value="UniProtKB-KW"/>
</dbReference>
<dbReference type="HAMAP" id="MF_00188">
    <property type="entry name" value="Pept_M48_protease_HtpX"/>
    <property type="match status" value="1"/>
</dbReference>
<evidence type="ECO:0000256" key="4">
    <source>
        <dbReference type="ARBA" id="ARBA00022692"/>
    </source>
</evidence>
<evidence type="ECO:0000256" key="3">
    <source>
        <dbReference type="ARBA" id="ARBA00022670"/>
    </source>
</evidence>
<evidence type="ECO:0000256" key="5">
    <source>
        <dbReference type="ARBA" id="ARBA00022723"/>
    </source>
</evidence>
<feature type="transmembrane region" description="Helical" evidence="11">
    <location>
        <begin position="680"/>
        <end position="700"/>
    </location>
</feature>
<evidence type="ECO:0000256" key="2">
    <source>
        <dbReference type="ARBA" id="ARBA00009025"/>
    </source>
</evidence>
<dbReference type="InterPro" id="IPR022919">
    <property type="entry name" value="Pept_M48_protease_HtpX"/>
</dbReference>
<dbReference type="eggNOG" id="COG1008">
    <property type="taxonomic scope" value="Bacteria"/>
</dbReference>
<dbReference type="GO" id="GO:0012505">
    <property type="term" value="C:endomembrane system"/>
    <property type="evidence" value="ECO:0007669"/>
    <property type="project" value="UniProtKB-SubCell"/>
</dbReference>
<evidence type="ECO:0000256" key="1">
    <source>
        <dbReference type="ARBA" id="ARBA00004127"/>
    </source>
</evidence>
<keyword evidence="16" id="KW-0346">Stress response</keyword>
<evidence type="ECO:0000313" key="16">
    <source>
        <dbReference type="EMBL" id="EKA62029.1"/>
    </source>
</evidence>
<comment type="caution">
    <text evidence="11">Lacks conserved residue(s) required for the propagation of feature annotation.</text>
</comment>
<feature type="transmembrane region" description="Helical" evidence="11">
    <location>
        <begin position="529"/>
        <end position="548"/>
    </location>
</feature>
<feature type="transmembrane region" description="Helical" evidence="11">
    <location>
        <begin position="298"/>
        <end position="318"/>
    </location>
</feature>
<protein>
    <recommendedName>
        <fullName evidence="11">Protease HtpX homolog</fullName>
        <ecNumber evidence="11">3.4.24.-</ecNumber>
    </recommendedName>
</protein>
<feature type="transmembrane region" description="Helical" evidence="11">
    <location>
        <begin position="199"/>
        <end position="217"/>
    </location>
</feature>
<feature type="transmembrane region" description="Helical" evidence="11">
    <location>
        <begin position="1032"/>
        <end position="1048"/>
    </location>
</feature>
<dbReference type="Proteomes" id="UP000004474">
    <property type="component" value="Unassembled WGS sequence"/>
</dbReference>
<keyword evidence="10 11" id="KW-0472">Membrane</keyword>
<feature type="active site" evidence="11">
    <location>
        <position position="1133"/>
    </location>
</feature>
<dbReference type="GO" id="GO:0004222">
    <property type="term" value="F:metalloendopeptidase activity"/>
    <property type="evidence" value="ECO:0007669"/>
    <property type="project" value="UniProtKB-UniRule"/>
</dbReference>
<feature type="compositionally biased region" description="Basic residues" evidence="13">
    <location>
        <begin position="834"/>
        <end position="875"/>
    </location>
</feature>
<evidence type="ECO:0000256" key="13">
    <source>
        <dbReference type="SAM" id="MobiDB-lite"/>
    </source>
</evidence>
<keyword evidence="7 11" id="KW-0862">Zinc</keyword>
<reference evidence="16 17" key="1">
    <citation type="journal article" date="2012" name="J. Bacteriol.">
        <title>Genome Sequence of Janibacter hoylei MTCC8307, Isolated from the Stratospheric Air.</title>
        <authorList>
            <person name="Pawar S.P."/>
            <person name="Dhotre D.P."/>
            <person name="Shetty S.A."/>
            <person name="Chowdhury S.P."/>
            <person name="Chaudhari B.L."/>
            <person name="Shouche Y.S."/>
        </authorList>
    </citation>
    <scope>NUCLEOTIDE SEQUENCE [LARGE SCALE GENOMIC DNA]</scope>
    <source>
        <strain evidence="16 17">PVAS-1</strain>
    </source>
</reference>
<feature type="transmembrane region" description="Helical" evidence="11">
    <location>
        <begin position="101"/>
        <end position="119"/>
    </location>
</feature>
<organism evidence="16 17">
    <name type="scientific">Janibacter hoylei PVAS-1</name>
    <dbReference type="NCBI Taxonomy" id="1210046"/>
    <lineage>
        <taxon>Bacteria</taxon>
        <taxon>Bacillati</taxon>
        <taxon>Actinomycetota</taxon>
        <taxon>Actinomycetes</taxon>
        <taxon>Micrococcales</taxon>
        <taxon>Intrasporangiaceae</taxon>
        <taxon>Janibacter</taxon>
    </lineage>
</organism>
<evidence type="ECO:0000256" key="12">
    <source>
        <dbReference type="RuleBase" id="RU000320"/>
    </source>
</evidence>
<feature type="domain" description="NADH:quinone oxidoreductase/Mrp antiporter transmembrane" evidence="14">
    <location>
        <begin position="121"/>
        <end position="401"/>
    </location>
</feature>
<proteinExistence type="inferred from homology"/>
<feature type="transmembrane region" description="Helical" evidence="11">
    <location>
        <begin position="229"/>
        <end position="250"/>
    </location>
</feature>
<feature type="transmembrane region" description="Helical" evidence="11">
    <location>
        <begin position="125"/>
        <end position="145"/>
    </location>
</feature>
<dbReference type="InterPro" id="IPR001915">
    <property type="entry name" value="Peptidase_M48"/>
</dbReference>
<name>K1E030_9MICO</name>
<evidence type="ECO:0000256" key="6">
    <source>
        <dbReference type="ARBA" id="ARBA00022801"/>
    </source>
</evidence>
<feature type="binding site" evidence="11">
    <location>
        <position position="1132"/>
    </location>
    <ligand>
        <name>Zn(2+)</name>
        <dbReference type="ChEBI" id="CHEBI:29105"/>
        <note>catalytic</note>
    </ligand>
</feature>
<feature type="transmembrane region" description="Helical" evidence="11">
    <location>
        <begin position="367"/>
        <end position="390"/>
    </location>
</feature>
<comment type="subcellular location">
    <subcellularLocation>
        <location evidence="11">Cell membrane</location>
        <topology evidence="11">Multi-pass membrane protein</topology>
    </subcellularLocation>
    <subcellularLocation>
        <location evidence="1">Endomembrane system</location>
        <topology evidence="1">Multi-pass membrane protein</topology>
    </subcellularLocation>
    <subcellularLocation>
        <location evidence="12">Membrane</location>
        <topology evidence="12">Multi-pass membrane protein</topology>
    </subcellularLocation>
</comment>
<keyword evidence="5 11" id="KW-0479">Metal-binding</keyword>
<keyword evidence="8 11" id="KW-1133">Transmembrane helix</keyword>
<feature type="transmembrane region" description="Helical" evidence="11">
    <location>
        <begin position="456"/>
        <end position="476"/>
    </location>
</feature>
<dbReference type="InterPro" id="IPR010227">
    <property type="entry name" value="NADH_Q_OxRdtase_chainM/4"/>
</dbReference>
<keyword evidence="3 11" id="KW-0645">Protease</keyword>
<evidence type="ECO:0000259" key="14">
    <source>
        <dbReference type="Pfam" id="PF00361"/>
    </source>
</evidence>
<feature type="transmembrane region" description="Helical" evidence="11">
    <location>
        <begin position="762"/>
        <end position="784"/>
    </location>
</feature>
<dbReference type="GO" id="GO:0008137">
    <property type="term" value="F:NADH dehydrogenase (ubiquinone) activity"/>
    <property type="evidence" value="ECO:0007669"/>
    <property type="project" value="InterPro"/>
</dbReference>
<feature type="compositionally biased region" description="Low complexity" evidence="13">
    <location>
        <begin position="876"/>
        <end position="885"/>
    </location>
</feature>
<feature type="compositionally biased region" description="Low complexity" evidence="13">
    <location>
        <begin position="901"/>
        <end position="924"/>
    </location>
</feature>
<gene>
    <name evidence="11" type="primary">htpX</name>
    <name evidence="16" type="ORF">B277_04702</name>
</gene>
<dbReference type="Gene3D" id="3.30.2010.10">
    <property type="entry name" value="Metalloproteases ('zincins'), catalytic domain"/>
    <property type="match status" value="1"/>
</dbReference>
<feature type="compositionally biased region" description="Basic residues" evidence="13">
    <location>
        <begin position="956"/>
        <end position="985"/>
    </location>
</feature>
<dbReference type="PRINTS" id="PR01437">
    <property type="entry name" value="NUOXDRDTASE4"/>
</dbReference>
<feature type="transmembrane region" description="Helical" evidence="11">
    <location>
        <begin position="324"/>
        <end position="346"/>
    </location>
</feature>
<dbReference type="NCBIfam" id="NF002839">
    <property type="entry name" value="PRK03072.1"/>
    <property type="match status" value="1"/>
</dbReference>
<keyword evidence="9 11" id="KW-0482">Metalloprotease</keyword>
<evidence type="ECO:0000256" key="11">
    <source>
        <dbReference type="HAMAP-Rule" id="MF_00188"/>
    </source>
</evidence>
<dbReference type="InterPro" id="IPR003918">
    <property type="entry name" value="NADH_UbQ_OxRdtase"/>
</dbReference>
<dbReference type="GO" id="GO:0005886">
    <property type="term" value="C:plasma membrane"/>
    <property type="evidence" value="ECO:0007669"/>
    <property type="project" value="UniProtKB-SubCell"/>
</dbReference>
<feature type="compositionally biased region" description="Basic residues" evidence="13">
    <location>
        <begin position="925"/>
        <end position="936"/>
    </location>
</feature>
<evidence type="ECO:0000259" key="15">
    <source>
        <dbReference type="Pfam" id="PF01435"/>
    </source>
</evidence>
<keyword evidence="11" id="KW-1003">Cell membrane</keyword>
<dbReference type="EC" id="3.4.24.-" evidence="11"/>
<dbReference type="NCBIfam" id="TIGR01972">
    <property type="entry name" value="NDH_I_M"/>
    <property type="match status" value="1"/>
</dbReference>
<feature type="transmembrane region" description="Helical" evidence="11">
    <location>
        <begin position="720"/>
        <end position="742"/>
    </location>
</feature>
<dbReference type="GO" id="GO:0003954">
    <property type="term" value="F:NADH dehydrogenase activity"/>
    <property type="evidence" value="ECO:0007669"/>
    <property type="project" value="TreeGrafter"/>
</dbReference>
<feature type="transmembrane region" description="Helical" evidence="11">
    <location>
        <begin position="157"/>
        <end position="179"/>
    </location>
</feature>
<evidence type="ECO:0000313" key="17">
    <source>
        <dbReference type="Proteomes" id="UP000004474"/>
    </source>
</evidence>
<dbReference type="InterPro" id="IPR001750">
    <property type="entry name" value="ND/Mrp_TM"/>
</dbReference>
<evidence type="ECO:0000256" key="10">
    <source>
        <dbReference type="ARBA" id="ARBA00023136"/>
    </source>
</evidence>
<feature type="transmembrane region" description="Helical" evidence="11">
    <location>
        <begin position="651"/>
        <end position="668"/>
    </location>
</feature>
<feature type="transmembrane region" description="Helical" evidence="11">
    <location>
        <begin position="627"/>
        <end position="645"/>
    </location>
</feature>
<evidence type="ECO:0000256" key="9">
    <source>
        <dbReference type="ARBA" id="ARBA00023049"/>
    </source>
</evidence>
<feature type="transmembrane region" description="Helical" evidence="11">
    <location>
        <begin position="496"/>
        <end position="517"/>
    </location>
</feature>
<dbReference type="Pfam" id="PF00361">
    <property type="entry name" value="Proton_antipo_M"/>
    <property type="match status" value="2"/>
</dbReference>
<feature type="transmembrane region" description="Helical" evidence="11">
    <location>
        <begin position="67"/>
        <end position="89"/>
    </location>
</feature>
<dbReference type="PANTHER" id="PTHR43507:SF1">
    <property type="entry name" value="NADH-UBIQUINONE OXIDOREDUCTASE CHAIN 4"/>
    <property type="match status" value="1"/>
</dbReference>
<feature type="transmembrane region" description="Helical" evidence="11">
    <location>
        <begin position="270"/>
        <end position="291"/>
    </location>
</feature>
<dbReference type="PATRIC" id="fig|1210046.3.peg.912"/>
<comment type="cofactor">
    <cofactor evidence="11">
        <name>Zn(2+)</name>
        <dbReference type="ChEBI" id="CHEBI:29105"/>
    </cofactor>
    <text evidence="11">Binds 1 zinc ion per subunit.</text>
</comment>
<dbReference type="eggNOG" id="COG0501">
    <property type="taxonomic scope" value="Bacteria"/>
</dbReference>
<dbReference type="STRING" id="1210046.B277_04702"/>
<feature type="region of interest" description="Disordered" evidence="13">
    <location>
        <begin position="819"/>
        <end position="994"/>
    </location>
</feature>
<comment type="similarity">
    <text evidence="2">Belongs to the complex I subunit 4 family.</text>
</comment>
<feature type="binding site" evidence="11">
    <location>
        <position position="1198"/>
    </location>
    <ligand>
        <name>Zn(2+)</name>
        <dbReference type="ChEBI" id="CHEBI:29105"/>
        <note>catalytic</note>
    </ligand>
</feature>
<feature type="domain" description="NADH:quinone oxidoreductase/Mrp antiporter transmembrane" evidence="14">
    <location>
        <begin position="645"/>
        <end position="814"/>
    </location>
</feature>
<keyword evidence="6 11" id="KW-0378">Hydrolase</keyword>
<dbReference type="EMBL" id="ALWX01000016">
    <property type="protein sequence ID" value="EKA62029.1"/>
    <property type="molecule type" value="Genomic_DNA"/>
</dbReference>
<comment type="caution">
    <text evidence="16">The sequence shown here is derived from an EMBL/GenBank/DDBJ whole genome shotgun (WGS) entry which is preliminary data.</text>
</comment>
<feature type="binding site" evidence="11">
    <location>
        <position position="1136"/>
    </location>
    <ligand>
        <name>Zn(2+)</name>
        <dbReference type="ChEBI" id="CHEBI:29105"/>
        <note>catalytic</note>
    </ligand>
</feature>
<feature type="transmembrane region" description="Helical" evidence="11">
    <location>
        <begin position="1009"/>
        <end position="1026"/>
    </location>
</feature>
<dbReference type="Pfam" id="PF01435">
    <property type="entry name" value="Peptidase_M48"/>
    <property type="match status" value="1"/>
</dbReference>
<feature type="transmembrane region" description="Helical" evidence="11">
    <location>
        <begin position="1142"/>
        <end position="1167"/>
    </location>
</feature>
<dbReference type="GO" id="GO:0042773">
    <property type="term" value="P:ATP synthesis coupled electron transport"/>
    <property type="evidence" value="ECO:0007669"/>
    <property type="project" value="InterPro"/>
</dbReference>
<feature type="domain" description="Peptidase M48" evidence="15">
    <location>
        <begin position="1065"/>
        <end position="1274"/>
    </location>
</feature>
<dbReference type="GO" id="GO:0048039">
    <property type="term" value="F:ubiquinone binding"/>
    <property type="evidence" value="ECO:0007669"/>
    <property type="project" value="TreeGrafter"/>
</dbReference>
<dbReference type="PANTHER" id="PTHR43507">
    <property type="entry name" value="NADH-UBIQUINONE OXIDOREDUCTASE CHAIN 4"/>
    <property type="match status" value="1"/>
</dbReference>
<keyword evidence="4 11" id="KW-0812">Transmembrane</keyword>
<feature type="transmembrane region" description="Helical" evidence="11">
    <location>
        <begin position="1173"/>
        <end position="1193"/>
    </location>
</feature>
<sequence>MIGLACVLPLLLGAVLLGGGTELSGRVAARAGLAGALATLGLVGVAWGSGAVVDFPWLPTLDLRVHLALDGISGPLAVLAAAVTAAACLTTWSQQPRGGSSATFVGCLMLTLAGAVATFAARDALLFVVAFELVLVPVWVLITRFGDDRDPQARREAGARFVLYTGLGSTLMLLGVLLLVSRAGTADLGALAATGGQGLGSTTQLLVAVLLTLGLAVKVPVWPLHSWLPLAHTTAPTAGSMLLAAVLLKMGTYGLVRLPLATVPDGFARVAPVLAICGVVGIVWGGLVCLVERELKRLVAWSSIAHMGFVALALASGSDTGVAAALYANIAHGVISALLFLLVGALKQQWGDDDLSRPRAALREGAPATGLLLVLGFAAGLGLPGLAGFWGEVVAVVAALDPAAGRPATVFVVCAVVAAIGAALGAAYSLRVLRAVWWGEGDAGADGAREIARTDLLPAALLGLAVVVLGLVPGLLLAVTEPALAGGGDAMSTPTLALGIAAPVLAPALGAVAALAVDAVTPRRRLPALVVGALALTLSLVASVVLRLRAAGGGEIATLCFADDPALAVADPPGLVASDCLMRVDGPGALLQTLAAAAGLAVLALLARARGLPTEGPDGRAHADPGVEVALLLATVTGATVVAVAHDLGTWLVGLELATLPIVALAVLRGGTRDSGALNLVTTSIASFAVAVVGAGLWVTATGSIRLGGAASWAPGQEELLRPVLTLGIVLLVAAVGFKLSLVPFHAWAPTTYPRAGVEVTLLLASVSTVAALGGLTAVVRGAVSVHAAVQPALSVLAVLSMLLGAVLALRASDPPSAHRVVRRDAGRLGAGTARRRRHGRRHRLPRRLRRRGRRRARGRRGPVRRRAPLARGRPRSAAAPAPARRGAHARAAHPRRAAAGRRGTARQVPRAAAPRRPGAVVGRPARRRRGRRRSGRLPAVGGPRAASRGGPAGPRGRRHHRHGHRRRQRSRAARRHPRAGRAPRRGNDLTRRDVGDDMHNHFNGLKTAALFGAIFSLLLLVGYGIGGARYLWLFALFGVATTAYTYWNSDKLAIKAMRAVPADPQQFPQMYRIVQELSQRANQPMPRLYVSPTAAPNAFATGRNPDHAAVCCTEGILQLLDERELRGVLGHELMHVYNRDILTGSVAGAIAGVVSSVASMALWFGGRDRNPIAAIVVALLAPFAAMVIQMAISRTREYDADEDGARLTGDPLALASALRKLELGVQRAPLEPTPQLQNASHMMIANPFSARDMSKLFSTHPPMADRIARLEGMVGGYHQR</sequence>
<feature type="transmembrane region" description="Helical" evidence="11">
    <location>
        <begin position="410"/>
        <end position="430"/>
    </location>
</feature>
<evidence type="ECO:0000256" key="7">
    <source>
        <dbReference type="ARBA" id="ARBA00022833"/>
    </source>
</evidence>
<dbReference type="GO" id="GO:0015990">
    <property type="term" value="P:electron transport coupled proton transport"/>
    <property type="evidence" value="ECO:0007669"/>
    <property type="project" value="TreeGrafter"/>
</dbReference>